<accession>A0A1F5G510</accession>
<dbReference type="InterPro" id="IPR029057">
    <property type="entry name" value="PRTase-like"/>
</dbReference>
<proteinExistence type="predicted"/>
<dbReference type="PANTHER" id="PTHR43363:SF1">
    <property type="entry name" value="HYPOXANTHINE-GUANINE PHOSPHORIBOSYLTRANSFERASE"/>
    <property type="match status" value="1"/>
</dbReference>
<evidence type="ECO:0000313" key="4">
    <source>
        <dbReference type="EMBL" id="OGD86894.1"/>
    </source>
</evidence>
<dbReference type="CDD" id="cd06223">
    <property type="entry name" value="PRTases_typeI"/>
    <property type="match status" value="1"/>
</dbReference>
<comment type="caution">
    <text evidence="4">The sequence shown here is derived from an EMBL/GenBank/DDBJ whole genome shotgun (WGS) entry which is preliminary data.</text>
</comment>
<reference evidence="4 5" key="1">
    <citation type="journal article" date="2016" name="Nat. Commun.">
        <title>Thousands of microbial genomes shed light on interconnected biogeochemical processes in an aquifer system.</title>
        <authorList>
            <person name="Anantharaman K."/>
            <person name="Brown C.T."/>
            <person name="Hug L.A."/>
            <person name="Sharon I."/>
            <person name="Castelle C.J."/>
            <person name="Probst A.J."/>
            <person name="Thomas B.C."/>
            <person name="Singh A."/>
            <person name="Wilkins M.J."/>
            <person name="Karaoz U."/>
            <person name="Brodie E.L."/>
            <person name="Williams K.H."/>
            <person name="Hubbard S.S."/>
            <person name="Banfield J.F."/>
        </authorList>
    </citation>
    <scope>NUCLEOTIDE SEQUENCE [LARGE SCALE GENOMIC DNA]</scope>
</reference>
<evidence type="ECO:0000313" key="5">
    <source>
        <dbReference type="Proteomes" id="UP000176317"/>
    </source>
</evidence>
<gene>
    <name evidence="4" type="ORF">A2164_00965</name>
</gene>
<dbReference type="SUPFAM" id="SSF53271">
    <property type="entry name" value="PRTase-like"/>
    <property type="match status" value="1"/>
</dbReference>
<evidence type="ECO:0000256" key="2">
    <source>
        <dbReference type="ARBA" id="ARBA00022679"/>
    </source>
</evidence>
<dbReference type="PANTHER" id="PTHR43363">
    <property type="entry name" value="HYPOXANTHINE PHOSPHORIBOSYLTRANSFERASE"/>
    <property type="match status" value="1"/>
</dbReference>
<dbReference type="InterPro" id="IPR000836">
    <property type="entry name" value="PRTase_dom"/>
</dbReference>
<evidence type="ECO:0000259" key="3">
    <source>
        <dbReference type="Pfam" id="PF00156"/>
    </source>
</evidence>
<dbReference type="GO" id="GO:0016757">
    <property type="term" value="F:glycosyltransferase activity"/>
    <property type="evidence" value="ECO:0007669"/>
    <property type="project" value="UniProtKB-KW"/>
</dbReference>
<evidence type="ECO:0000256" key="1">
    <source>
        <dbReference type="ARBA" id="ARBA00022676"/>
    </source>
</evidence>
<protein>
    <recommendedName>
        <fullName evidence="3">Phosphoribosyltransferase domain-containing protein</fullName>
    </recommendedName>
</protein>
<dbReference type="Gene3D" id="3.40.50.2020">
    <property type="match status" value="1"/>
</dbReference>
<dbReference type="Pfam" id="PF00156">
    <property type="entry name" value="Pribosyltran"/>
    <property type="match status" value="1"/>
</dbReference>
<dbReference type="Proteomes" id="UP000176317">
    <property type="component" value="Unassembled WGS sequence"/>
</dbReference>
<dbReference type="EMBL" id="MFAT01000012">
    <property type="protein sequence ID" value="OGD86894.1"/>
    <property type="molecule type" value="Genomic_DNA"/>
</dbReference>
<keyword evidence="2" id="KW-0808">Transferase</keyword>
<organism evidence="4 5">
    <name type="scientific">Candidatus Curtissbacteria bacterium RBG_13_35_7</name>
    <dbReference type="NCBI Taxonomy" id="1797705"/>
    <lineage>
        <taxon>Bacteria</taxon>
        <taxon>Candidatus Curtissiibacteriota</taxon>
    </lineage>
</organism>
<keyword evidence="1" id="KW-0328">Glycosyltransferase</keyword>
<dbReference type="AlphaFoldDB" id="A0A1F5G510"/>
<feature type="domain" description="Phosphoribosyltransferase" evidence="3">
    <location>
        <begin position="26"/>
        <end position="128"/>
    </location>
</feature>
<name>A0A1F5G510_9BACT</name>
<sequence length="148" mass="16479">MKQTVKPQKITFNELITKIPFKEICEFAPEAVVGIERGGAILGAIVASRLDIGMVSILASLYDDKKPANRLYTKPIIRITNSLNHLVGKRVLLVDDVANTGKTLATAKGVLSDKVKSKEIKTFVYAGKADFSCMKFNNCLRFFWEQQK</sequence>